<name>A0ABY0FL78_9BACT</name>
<organism evidence="1 2">
    <name type="scientific">Candidatus Nanosyncoccus alces</name>
    <dbReference type="NCBI Taxonomy" id="2171997"/>
    <lineage>
        <taxon>Bacteria</taxon>
        <taxon>Candidatus Saccharimonadota</taxon>
        <taxon>Candidatus Nanosyncoccalia</taxon>
        <taxon>Candidatus Nanosyncoccales</taxon>
        <taxon>Candidatus Nanosyncoccaceae</taxon>
        <taxon>Candidatus Nanosyncoccus</taxon>
    </lineage>
</organism>
<dbReference type="Proteomes" id="UP001191019">
    <property type="component" value="Unassembled WGS sequence"/>
</dbReference>
<evidence type="ECO:0000313" key="2">
    <source>
        <dbReference type="Proteomes" id="UP001191019"/>
    </source>
</evidence>
<keyword evidence="2" id="KW-1185">Reference proteome</keyword>
<comment type="caution">
    <text evidence="1">The sequence shown here is derived from an EMBL/GenBank/DDBJ whole genome shotgun (WGS) entry which is preliminary data.</text>
</comment>
<reference evidence="1 2" key="2">
    <citation type="journal article" date="2020" name="Cell Rep.">
        <title>Acquisition and Adaptation of Ultra-small Parasitic Reduced Genome Bacteria to Mammalian Hosts.</title>
        <authorList>
            <person name="McLean J.S."/>
            <person name="Bor B."/>
            <person name="Kerns K.A."/>
            <person name="Liu Q."/>
            <person name="To T.T."/>
            <person name="Solden L."/>
            <person name="Hendrickson E.L."/>
            <person name="Wrighton K."/>
            <person name="Shi W."/>
            <person name="He X."/>
        </authorList>
    </citation>
    <scope>NUCLEOTIDE SEQUENCE [LARGE SCALE GENOMIC DNA]</scope>
    <source>
        <strain evidence="1 2">TM7_G3_2_Rum_HOT_351B</strain>
    </source>
</reference>
<dbReference type="EMBL" id="PRLM01000006">
    <property type="protein sequence ID" value="RYC74520.1"/>
    <property type="molecule type" value="Genomic_DNA"/>
</dbReference>
<reference evidence="1 2" key="1">
    <citation type="journal article" date="2018" name="bioRxiv">
        <title>Evidence of independent acquisition and adaption of ultra-small bacteria to human hosts across the highly diverse yet reduced genomes of the phylum Saccharibacteria.</title>
        <authorList>
            <person name="McLean J.S."/>
            <person name="Bor B."/>
            <person name="To T.T."/>
            <person name="Liu Q."/>
            <person name="Kearns K.A."/>
            <person name="Solden L.M."/>
            <person name="Wrighton K.C."/>
            <person name="He X."/>
            <person name="Shi W."/>
        </authorList>
    </citation>
    <scope>NUCLEOTIDE SEQUENCE [LARGE SCALE GENOMIC DNA]</scope>
    <source>
        <strain evidence="1 2">TM7_G3_2_Rum_HOT_351B</strain>
    </source>
</reference>
<dbReference type="RefSeq" id="WP_129735367.1">
    <property type="nucleotide sequence ID" value="NZ_PRLM01000006.1"/>
</dbReference>
<gene>
    <name evidence="1" type="ORF">G3RUM_00677</name>
</gene>
<accession>A0ABY0FL78</accession>
<protein>
    <submittedName>
        <fullName evidence="1">Uncharacterized protein</fullName>
    </submittedName>
</protein>
<proteinExistence type="predicted"/>
<sequence length="65" mass="6894">MNKNKHKKKVTMKGTKKQIFGILGLILVAVVTVFAALLPDAGSSAMGRVAPDMSSDSSAVHLQKK</sequence>
<evidence type="ECO:0000313" key="1">
    <source>
        <dbReference type="EMBL" id="RYC74520.1"/>
    </source>
</evidence>